<reference evidence="7 8" key="1">
    <citation type="submission" date="2018-04" db="EMBL/GenBank/DDBJ databases">
        <title>The genome of golden apple snail Pomacea canaliculata provides insight into stress tolerance and invasive adaptation.</title>
        <authorList>
            <person name="Liu C."/>
            <person name="Liu B."/>
            <person name="Ren Y."/>
            <person name="Zhang Y."/>
            <person name="Wang H."/>
            <person name="Li S."/>
            <person name="Jiang F."/>
            <person name="Yin L."/>
            <person name="Zhang G."/>
            <person name="Qian W."/>
            <person name="Fan W."/>
        </authorList>
    </citation>
    <scope>NUCLEOTIDE SEQUENCE [LARGE SCALE GENOMIC DNA]</scope>
    <source>
        <strain evidence="7">SZHN2017</strain>
        <tissue evidence="7">Muscle</tissue>
    </source>
</reference>
<evidence type="ECO:0000313" key="7">
    <source>
        <dbReference type="EMBL" id="PVD37444.1"/>
    </source>
</evidence>
<feature type="transmembrane region" description="Helical" evidence="5">
    <location>
        <begin position="70"/>
        <end position="90"/>
    </location>
</feature>
<dbReference type="InterPro" id="IPR001902">
    <property type="entry name" value="SLC26A/SulP_fam"/>
</dbReference>
<dbReference type="PROSITE" id="PS50801">
    <property type="entry name" value="STAS"/>
    <property type="match status" value="1"/>
</dbReference>
<evidence type="ECO:0000259" key="6">
    <source>
        <dbReference type="PROSITE" id="PS50801"/>
    </source>
</evidence>
<dbReference type="GO" id="GO:0016020">
    <property type="term" value="C:membrane"/>
    <property type="evidence" value="ECO:0007669"/>
    <property type="project" value="UniProtKB-SubCell"/>
</dbReference>
<comment type="caution">
    <text evidence="7">The sequence shown here is derived from an EMBL/GenBank/DDBJ whole genome shotgun (WGS) entry which is preliminary data.</text>
</comment>
<dbReference type="Pfam" id="PF00916">
    <property type="entry name" value="Sulfate_transp"/>
    <property type="match status" value="1"/>
</dbReference>
<evidence type="ECO:0000256" key="4">
    <source>
        <dbReference type="ARBA" id="ARBA00023136"/>
    </source>
</evidence>
<organism evidence="7 8">
    <name type="scientific">Pomacea canaliculata</name>
    <name type="common">Golden apple snail</name>
    <dbReference type="NCBI Taxonomy" id="400727"/>
    <lineage>
        <taxon>Eukaryota</taxon>
        <taxon>Metazoa</taxon>
        <taxon>Spiralia</taxon>
        <taxon>Lophotrochozoa</taxon>
        <taxon>Mollusca</taxon>
        <taxon>Gastropoda</taxon>
        <taxon>Caenogastropoda</taxon>
        <taxon>Architaenioglossa</taxon>
        <taxon>Ampullarioidea</taxon>
        <taxon>Ampullariidae</taxon>
        <taxon>Pomacea</taxon>
    </lineage>
</organism>
<dbReference type="OrthoDB" id="288203at2759"/>
<protein>
    <recommendedName>
        <fullName evidence="6">STAS domain-containing protein</fullName>
    </recommendedName>
</protein>
<dbReference type="AlphaFoldDB" id="A0A2T7PVJ2"/>
<proteinExistence type="predicted"/>
<dbReference type="Proteomes" id="UP000245119">
    <property type="component" value="Linkage Group LG1"/>
</dbReference>
<dbReference type="SUPFAM" id="SSF52091">
    <property type="entry name" value="SpoIIaa-like"/>
    <property type="match status" value="1"/>
</dbReference>
<evidence type="ECO:0000256" key="5">
    <source>
        <dbReference type="SAM" id="Phobius"/>
    </source>
</evidence>
<dbReference type="EMBL" id="PZQS01000001">
    <property type="protein sequence ID" value="PVD37444.1"/>
    <property type="molecule type" value="Genomic_DNA"/>
</dbReference>
<evidence type="ECO:0000256" key="3">
    <source>
        <dbReference type="ARBA" id="ARBA00022989"/>
    </source>
</evidence>
<sequence>MAARINNYKIDPTQELIAIGVSNIVSSFVSSYPVTGSFSRTAVNSQSGVRTPAGGSSQTSAVMYPGYITWRYSVCTGVLILLALQFLMPYCHYIPKAALAAVIIMAVLPMFDYRMFLSLWRTSKWDLFIHVVTFILSFVIGIEYGILIGIGLSLLLLLYPMARPKLQVSRRQGVVIVQPDQGLFFPAVEYVEEKVMEAALEDEKPKSVVVDMRSVYGVDYTTVQSIKSLLAEAARRDVTLVFCNMRSRVVKYLLKADIADLKMYNSLSQALQQLTLQEDAETAEPLHANEAKYVAVAREDVGGGVMESMCHGVMESTPPHLSREAAQ</sequence>
<dbReference type="PANTHER" id="PTHR11814">
    <property type="entry name" value="SULFATE TRANSPORTER"/>
    <property type="match status" value="1"/>
</dbReference>
<dbReference type="GO" id="GO:0055085">
    <property type="term" value="P:transmembrane transport"/>
    <property type="evidence" value="ECO:0007669"/>
    <property type="project" value="InterPro"/>
</dbReference>
<accession>A0A2T7PVJ2</accession>
<dbReference type="CDD" id="cd07042">
    <property type="entry name" value="STAS_SulP_like_sulfate_transporter"/>
    <property type="match status" value="1"/>
</dbReference>
<feature type="transmembrane region" description="Helical" evidence="5">
    <location>
        <begin position="97"/>
        <end position="116"/>
    </location>
</feature>
<dbReference type="InterPro" id="IPR036513">
    <property type="entry name" value="STAS_dom_sf"/>
</dbReference>
<gene>
    <name evidence="7" type="ORF">C0Q70_00034</name>
</gene>
<keyword evidence="8" id="KW-1185">Reference proteome</keyword>
<dbReference type="Gene3D" id="3.30.750.24">
    <property type="entry name" value="STAS domain"/>
    <property type="match status" value="1"/>
</dbReference>
<evidence type="ECO:0000256" key="2">
    <source>
        <dbReference type="ARBA" id="ARBA00022692"/>
    </source>
</evidence>
<feature type="transmembrane region" description="Helical" evidence="5">
    <location>
        <begin position="128"/>
        <end position="161"/>
    </location>
</feature>
<dbReference type="STRING" id="400727.A0A2T7PVJ2"/>
<dbReference type="Pfam" id="PF01740">
    <property type="entry name" value="STAS"/>
    <property type="match status" value="1"/>
</dbReference>
<feature type="domain" description="STAS" evidence="6">
    <location>
        <begin position="164"/>
        <end position="274"/>
    </location>
</feature>
<keyword evidence="4 5" id="KW-0472">Membrane</keyword>
<comment type="subcellular location">
    <subcellularLocation>
        <location evidence="1">Membrane</location>
        <topology evidence="1">Multi-pass membrane protein</topology>
    </subcellularLocation>
</comment>
<name>A0A2T7PVJ2_POMCA</name>
<evidence type="ECO:0000256" key="1">
    <source>
        <dbReference type="ARBA" id="ARBA00004141"/>
    </source>
</evidence>
<dbReference type="InterPro" id="IPR011547">
    <property type="entry name" value="SLC26A/SulP_dom"/>
</dbReference>
<evidence type="ECO:0000313" key="8">
    <source>
        <dbReference type="Proteomes" id="UP000245119"/>
    </source>
</evidence>
<dbReference type="InterPro" id="IPR002645">
    <property type="entry name" value="STAS_dom"/>
</dbReference>
<keyword evidence="3 5" id="KW-1133">Transmembrane helix</keyword>
<keyword evidence="2 5" id="KW-0812">Transmembrane</keyword>